<sequence>MDDKLFNELLDGVNEMVAIEKGEIQPHPDRVHSHDIPDVKAMRTEFGMKQSEFAAAIGASTGLVQSWELKRRIPSGVALKLLRLLEQDPQIINCLKTA</sequence>
<dbReference type="RefSeq" id="WP_002955114.1">
    <property type="nucleotide sequence ID" value="NZ_RPOH01000021.1"/>
</dbReference>
<gene>
    <name evidence="5" type="ORF">EHN07_06405</name>
</gene>
<protein>
    <submittedName>
        <fullName evidence="5">Helix-turn-helix domain-containing protein</fullName>
    </submittedName>
</protein>
<dbReference type="InterPro" id="IPR047761">
    <property type="entry name" value="NadS-like"/>
</dbReference>
<evidence type="ECO:0000313" key="6">
    <source>
        <dbReference type="Proteomes" id="UP000268615"/>
    </source>
</evidence>
<dbReference type="Proteomes" id="UP000268615">
    <property type="component" value="Unassembled WGS sequence"/>
</dbReference>
<dbReference type="Gene3D" id="1.10.260.40">
    <property type="entry name" value="lambda repressor-like DNA-binding domains"/>
    <property type="match status" value="1"/>
</dbReference>
<accession>A0A3N5DNT8</accession>
<dbReference type="AlphaFoldDB" id="A0A3N5DNT8"/>
<reference evidence="5 6" key="1">
    <citation type="submission" date="2018-11" db="EMBL/GenBank/DDBJ databases">
        <title>Draft genome sequence of Buttiauxella warmboldiae CCUG 35512.</title>
        <authorList>
            <person name="Salva-Serra F."/>
            <person name="Marathe N."/>
            <person name="Moore E."/>
            <person name="Svensson L."/>
            <person name="Engstrom-Jakobsson H."/>
        </authorList>
    </citation>
    <scope>NUCLEOTIDE SEQUENCE [LARGE SCALE GENOMIC DNA]</scope>
    <source>
        <strain evidence="5 6">CCUG 35512</strain>
    </source>
</reference>
<dbReference type="NCBIfam" id="NF041265">
    <property type="entry name" value="NadS"/>
    <property type="match status" value="1"/>
</dbReference>
<evidence type="ECO:0000256" key="1">
    <source>
        <dbReference type="ARBA" id="ARBA00023015"/>
    </source>
</evidence>
<feature type="domain" description="HTH cro/C1-type" evidence="4">
    <location>
        <begin position="39"/>
        <end position="92"/>
    </location>
</feature>
<dbReference type="InterPro" id="IPR001387">
    <property type="entry name" value="Cro/C1-type_HTH"/>
</dbReference>
<dbReference type="InterPro" id="IPR052359">
    <property type="entry name" value="HTH-type_reg/antitoxin"/>
</dbReference>
<keyword evidence="1" id="KW-0805">Transcription regulation</keyword>
<evidence type="ECO:0000256" key="2">
    <source>
        <dbReference type="ARBA" id="ARBA00023125"/>
    </source>
</evidence>
<evidence type="ECO:0000259" key="4">
    <source>
        <dbReference type="PROSITE" id="PS50943"/>
    </source>
</evidence>
<dbReference type="SMART" id="SM00530">
    <property type="entry name" value="HTH_XRE"/>
    <property type="match status" value="1"/>
</dbReference>
<dbReference type="GO" id="GO:0003677">
    <property type="term" value="F:DNA binding"/>
    <property type="evidence" value="ECO:0007669"/>
    <property type="project" value="UniProtKB-KW"/>
</dbReference>
<keyword evidence="3" id="KW-0804">Transcription</keyword>
<dbReference type="CDD" id="cd00093">
    <property type="entry name" value="HTH_XRE"/>
    <property type="match status" value="1"/>
</dbReference>
<dbReference type="SUPFAM" id="SSF47413">
    <property type="entry name" value="lambda repressor-like DNA-binding domains"/>
    <property type="match status" value="1"/>
</dbReference>
<name>A0A3N5DNT8_9ENTR</name>
<comment type="caution">
    <text evidence="5">The sequence shown here is derived from an EMBL/GenBank/DDBJ whole genome shotgun (WGS) entry which is preliminary data.</text>
</comment>
<organism evidence="5 6">
    <name type="scientific">Buttiauxella warmboldiae</name>
    <dbReference type="NCBI Taxonomy" id="82993"/>
    <lineage>
        <taxon>Bacteria</taxon>
        <taxon>Pseudomonadati</taxon>
        <taxon>Pseudomonadota</taxon>
        <taxon>Gammaproteobacteria</taxon>
        <taxon>Enterobacterales</taxon>
        <taxon>Enterobacteriaceae</taxon>
        <taxon>Buttiauxella</taxon>
    </lineage>
</organism>
<dbReference type="InterPro" id="IPR010982">
    <property type="entry name" value="Lambda_DNA-bd_dom_sf"/>
</dbReference>
<proteinExistence type="predicted"/>
<keyword evidence="2" id="KW-0238">DNA-binding</keyword>
<dbReference type="PANTHER" id="PTHR36511">
    <property type="entry name" value="MERR FAMILY BACTERIAL REGULATORY PROTEIN"/>
    <property type="match status" value="1"/>
</dbReference>
<evidence type="ECO:0000256" key="3">
    <source>
        <dbReference type="ARBA" id="ARBA00023163"/>
    </source>
</evidence>
<dbReference type="OrthoDB" id="9799384at2"/>
<dbReference type="PROSITE" id="PS50943">
    <property type="entry name" value="HTH_CROC1"/>
    <property type="match status" value="1"/>
</dbReference>
<keyword evidence="6" id="KW-1185">Reference proteome</keyword>
<dbReference type="PANTHER" id="PTHR36511:SF3">
    <property type="entry name" value="ANTITOXIN HIGA-2"/>
    <property type="match status" value="1"/>
</dbReference>
<evidence type="ECO:0000313" key="5">
    <source>
        <dbReference type="EMBL" id="RPH29277.1"/>
    </source>
</evidence>
<dbReference type="EMBL" id="RPOH01000021">
    <property type="protein sequence ID" value="RPH29277.1"/>
    <property type="molecule type" value="Genomic_DNA"/>
</dbReference>
<dbReference type="Pfam" id="PF01381">
    <property type="entry name" value="HTH_3"/>
    <property type="match status" value="1"/>
</dbReference>